<feature type="transmembrane region" description="Helical" evidence="1">
    <location>
        <begin position="97"/>
        <end position="115"/>
    </location>
</feature>
<dbReference type="Proteomes" id="UP000006860">
    <property type="component" value="Chromosome"/>
</dbReference>
<proteinExistence type="predicted"/>
<keyword evidence="1" id="KW-1133">Transmembrane helix</keyword>
<keyword evidence="1" id="KW-0812">Transmembrane</keyword>
<organism evidence="2 3">
    <name type="scientific">Rubinisphaera brasiliensis (strain ATCC 49424 / DSM 5305 / JCM 21570 / IAM 15109 / NBRC 103401 / IFAM 1448)</name>
    <name type="common">Planctomyces brasiliensis</name>
    <dbReference type="NCBI Taxonomy" id="756272"/>
    <lineage>
        <taxon>Bacteria</taxon>
        <taxon>Pseudomonadati</taxon>
        <taxon>Planctomycetota</taxon>
        <taxon>Planctomycetia</taxon>
        <taxon>Planctomycetales</taxon>
        <taxon>Planctomycetaceae</taxon>
        <taxon>Rubinisphaera</taxon>
    </lineage>
</organism>
<dbReference type="EMBL" id="CP002546">
    <property type="protein sequence ID" value="ADY62326.1"/>
    <property type="molecule type" value="Genomic_DNA"/>
</dbReference>
<evidence type="ECO:0000313" key="2">
    <source>
        <dbReference type="EMBL" id="ADY62326.1"/>
    </source>
</evidence>
<gene>
    <name evidence="2" type="ordered locus">Plabr_4755</name>
</gene>
<protein>
    <submittedName>
        <fullName evidence="2">Uncharacterized protein</fullName>
    </submittedName>
</protein>
<dbReference type="RefSeq" id="WP_013631030.1">
    <property type="nucleotide sequence ID" value="NC_015174.1"/>
</dbReference>
<name>F0SQE7_RUBBR</name>
<evidence type="ECO:0000313" key="3">
    <source>
        <dbReference type="Proteomes" id="UP000006860"/>
    </source>
</evidence>
<dbReference type="KEGG" id="pbs:Plabr_4755"/>
<reference evidence="3" key="1">
    <citation type="submission" date="2011-02" db="EMBL/GenBank/DDBJ databases">
        <title>The complete genome of Planctomyces brasiliensis DSM 5305.</title>
        <authorList>
            <person name="Lucas S."/>
            <person name="Copeland A."/>
            <person name="Lapidus A."/>
            <person name="Bruce D."/>
            <person name="Goodwin L."/>
            <person name="Pitluck S."/>
            <person name="Kyrpides N."/>
            <person name="Mavromatis K."/>
            <person name="Pagani I."/>
            <person name="Ivanova N."/>
            <person name="Ovchinnikova G."/>
            <person name="Lu M."/>
            <person name="Detter J.C."/>
            <person name="Han C."/>
            <person name="Land M."/>
            <person name="Hauser L."/>
            <person name="Markowitz V."/>
            <person name="Cheng J.-F."/>
            <person name="Hugenholtz P."/>
            <person name="Woyke T."/>
            <person name="Wu D."/>
            <person name="Tindall B."/>
            <person name="Pomrenke H.G."/>
            <person name="Brambilla E."/>
            <person name="Klenk H.-P."/>
            <person name="Eisen J.A."/>
        </authorList>
    </citation>
    <scope>NUCLEOTIDE SEQUENCE [LARGE SCALE GENOMIC DNA]</scope>
    <source>
        <strain evidence="3">ATCC 49424 / DSM 5305 / JCM 21570 / NBRC 103401 / IFAM 1448</strain>
    </source>
</reference>
<keyword evidence="3" id="KW-1185">Reference proteome</keyword>
<keyword evidence="1" id="KW-0472">Membrane</keyword>
<sequence length="234" mass="26732">MTNQNTVADWILEKYPESKFLQPFSLTVAVLLLFFVWTWIDGSSINYEPGRFADGRITAEWIRYGFPIYILGSPILVGIGLVIALPFAWIARKTYSLLGWLAMLLVFIALILHAWERSSPEGRLLNALKLPPPPDTQILRLLKYDSFSDGTTTQGVCTTTPEYVDALIAKHQLKTTEHAAAMAHVPGFPRYPEDRHGSVYRNSLLEIYHDQQQGQLYFSYVTLPPPNEREKYRK</sequence>
<dbReference type="AlphaFoldDB" id="F0SQE7"/>
<dbReference type="STRING" id="756272.Plabr_4755"/>
<feature type="transmembrane region" description="Helical" evidence="1">
    <location>
        <begin position="20"/>
        <end position="40"/>
    </location>
</feature>
<feature type="transmembrane region" description="Helical" evidence="1">
    <location>
        <begin position="61"/>
        <end position="91"/>
    </location>
</feature>
<evidence type="ECO:0000256" key="1">
    <source>
        <dbReference type="SAM" id="Phobius"/>
    </source>
</evidence>
<accession>F0SQE7</accession>
<dbReference type="HOGENOM" id="CLU_1184342_0_0_0"/>